<name>A0A830GD25_9EURY</name>
<dbReference type="RefSeq" id="WP_188878971.1">
    <property type="nucleotide sequence ID" value="NZ_BMOQ01000006.1"/>
</dbReference>
<protein>
    <submittedName>
        <fullName evidence="1">Uncharacterized protein</fullName>
    </submittedName>
</protein>
<reference evidence="1 2" key="1">
    <citation type="journal article" date="2019" name="Int. J. Syst. Evol. Microbiol.">
        <title>The Global Catalogue of Microorganisms (GCM) 10K type strain sequencing project: providing services to taxonomists for standard genome sequencing and annotation.</title>
        <authorList>
            <consortium name="The Broad Institute Genomics Platform"/>
            <consortium name="The Broad Institute Genome Sequencing Center for Infectious Disease"/>
            <person name="Wu L."/>
            <person name="Ma J."/>
        </authorList>
    </citation>
    <scope>NUCLEOTIDE SEQUENCE [LARGE SCALE GENOMIC DNA]</scope>
    <source>
        <strain evidence="1 2">JCM 16331</strain>
    </source>
</reference>
<dbReference type="Proteomes" id="UP000608850">
    <property type="component" value="Unassembled WGS sequence"/>
</dbReference>
<evidence type="ECO:0000313" key="2">
    <source>
        <dbReference type="Proteomes" id="UP000608850"/>
    </source>
</evidence>
<accession>A0A830GD25</accession>
<keyword evidence="2" id="KW-1185">Reference proteome</keyword>
<dbReference type="EMBL" id="BMOQ01000006">
    <property type="protein sequence ID" value="GGN20300.1"/>
    <property type="molecule type" value="Genomic_DNA"/>
</dbReference>
<gene>
    <name evidence="1" type="ORF">GCM10009021_21710</name>
</gene>
<comment type="caution">
    <text evidence="1">The sequence shown here is derived from an EMBL/GenBank/DDBJ whole genome shotgun (WGS) entry which is preliminary data.</text>
</comment>
<sequence length="59" mass="6689">MAHQVGEHVNLSTTSARKAILVEFSDEKIHDILDERFKAGIPDLVLRTANVVEVNVKFW</sequence>
<proteinExistence type="predicted"/>
<organism evidence="1 2">
    <name type="scientific">Halarchaeum nitratireducens</name>
    <dbReference type="NCBI Taxonomy" id="489913"/>
    <lineage>
        <taxon>Archaea</taxon>
        <taxon>Methanobacteriati</taxon>
        <taxon>Methanobacteriota</taxon>
        <taxon>Stenosarchaea group</taxon>
        <taxon>Halobacteria</taxon>
        <taxon>Halobacteriales</taxon>
        <taxon>Halobacteriaceae</taxon>
    </lineage>
</organism>
<dbReference type="AlphaFoldDB" id="A0A830GD25"/>
<evidence type="ECO:0000313" key="1">
    <source>
        <dbReference type="EMBL" id="GGN20300.1"/>
    </source>
</evidence>